<evidence type="ECO:0000256" key="3">
    <source>
        <dbReference type="SAM" id="Phobius"/>
    </source>
</evidence>
<feature type="compositionally biased region" description="Polar residues" evidence="2">
    <location>
        <begin position="36"/>
        <end position="45"/>
    </location>
</feature>
<feature type="compositionally biased region" description="Basic and acidic residues" evidence="2">
    <location>
        <begin position="87"/>
        <end position="108"/>
    </location>
</feature>
<dbReference type="GO" id="GO:0042157">
    <property type="term" value="P:lipoprotein metabolic process"/>
    <property type="evidence" value="ECO:0007669"/>
    <property type="project" value="InterPro"/>
</dbReference>
<accession>A0A3Q3F548</accession>
<dbReference type="PANTHER" id="PTHR14096">
    <property type="entry name" value="APOLIPOPROTEIN L"/>
    <property type="match status" value="1"/>
</dbReference>
<feature type="region of interest" description="Disordered" evidence="2">
    <location>
        <begin position="376"/>
        <end position="396"/>
    </location>
</feature>
<feature type="compositionally biased region" description="Polar residues" evidence="2">
    <location>
        <begin position="75"/>
        <end position="84"/>
    </location>
</feature>
<feature type="transmembrane region" description="Helical" evidence="3">
    <location>
        <begin position="557"/>
        <end position="577"/>
    </location>
</feature>
<feature type="transmembrane region" description="Helical" evidence="3">
    <location>
        <begin position="531"/>
        <end position="551"/>
    </location>
</feature>
<dbReference type="Proteomes" id="UP000261660">
    <property type="component" value="Unplaced"/>
</dbReference>
<dbReference type="InParanoid" id="A0A3Q3F548"/>
<evidence type="ECO:0000313" key="5">
    <source>
        <dbReference type="Proteomes" id="UP000261660"/>
    </source>
</evidence>
<evidence type="ECO:0000256" key="1">
    <source>
        <dbReference type="ARBA" id="ARBA00010090"/>
    </source>
</evidence>
<feature type="compositionally biased region" description="Low complexity" evidence="2">
    <location>
        <begin position="202"/>
        <end position="219"/>
    </location>
</feature>
<name>A0A3Q3F548_9LABR</name>
<feature type="region of interest" description="Disordered" evidence="2">
    <location>
        <begin position="1"/>
        <end position="343"/>
    </location>
</feature>
<sequence>MKATDTSSYEVPQLTHENQEESKNNTDEGKEPRRPTISSMQQTAASPAVSEEKLNQCETYDDTMLPKPPRKNCQMKATDTSSYEVEQLTHENQEESKNNTDEDKEPRRPTISSMQQTAASPAISEEKLNQCETYDDTMQPPKPPRKNCQMKASDTSSYEVEQLTHENQEESKPEVMDESQSEVKVKPVPRPRTKIQPKDQSNDTNNSADSVDTTSSTTNGESSPLSEKSAVYKRPGPARPRPPSIYLTSILSKTKAKEETIYINAKPVTTVEPPAEGTEKTQSSSRPRPARPPPPAIYYERLTSSLKLKSENNTDEDQEPRRRTISSMQQTAASPAVSEEKLNQCETYDDTVATERPAVPPRLGQSTLPYSASECDYATQQARPPPPSFTPPPPPSTESIYSEIDYRPYLDVLPDDNLSMRSTFGSAKNYPLGFYSSYHQSTEGTEDIRWMLRWFKGVSKSDSMDPPQYGLSIEEESRSFNQRAMNVRKALRLYNLLMMKRNETLRDIIADFNVICESLDKMHKQNKTMGIAGGTTGAVGGVTAVLGIALAPATLGASLIATAVGAGMVASAGGINAHKNKVNKKFLNKMAVEKLVYDYKENVVDLEHCLDFILSGMNELRRHDIARLQRAGAPPDAVKMAHLSQSVHRMDDGKKVSHTGGMSSERLLQEFAMEIDQYFKEKDDRKLKKSSRSKFSGRVCMLAKNLQSELDHLNRMWECSAE</sequence>
<evidence type="ECO:0000313" key="4">
    <source>
        <dbReference type="Ensembl" id="ENSLBEP00000013932.1"/>
    </source>
</evidence>
<dbReference type="GeneTree" id="ENSGT01030000234789"/>
<reference evidence="4" key="1">
    <citation type="submission" date="2025-08" db="UniProtKB">
        <authorList>
            <consortium name="Ensembl"/>
        </authorList>
    </citation>
    <scope>IDENTIFICATION</scope>
</reference>
<dbReference type="OrthoDB" id="8954999at2759"/>
<feature type="compositionally biased region" description="Pro residues" evidence="2">
    <location>
        <begin position="383"/>
        <end position="396"/>
    </location>
</feature>
<dbReference type="GO" id="GO:0005576">
    <property type="term" value="C:extracellular region"/>
    <property type="evidence" value="ECO:0007669"/>
    <property type="project" value="InterPro"/>
</dbReference>
<dbReference type="GO" id="GO:0006869">
    <property type="term" value="P:lipid transport"/>
    <property type="evidence" value="ECO:0007669"/>
    <property type="project" value="InterPro"/>
</dbReference>
<dbReference type="GO" id="GO:0008289">
    <property type="term" value="F:lipid binding"/>
    <property type="evidence" value="ECO:0007669"/>
    <property type="project" value="InterPro"/>
</dbReference>
<feature type="compositionally biased region" description="Basic and acidic residues" evidence="2">
    <location>
        <begin position="162"/>
        <end position="185"/>
    </location>
</feature>
<proteinExistence type="inferred from homology"/>
<dbReference type="InterPro" id="IPR008405">
    <property type="entry name" value="ApoL"/>
</dbReference>
<protein>
    <submittedName>
        <fullName evidence="4">Uncharacterized LOC114921164</fullName>
    </submittedName>
</protein>
<dbReference type="AlphaFoldDB" id="A0A3Q3F548"/>
<dbReference type="Pfam" id="PF05461">
    <property type="entry name" value="ApoL"/>
    <property type="match status" value="1"/>
</dbReference>
<reference evidence="4" key="2">
    <citation type="submission" date="2025-09" db="UniProtKB">
        <authorList>
            <consortium name="Ensembl"/>
        </authorList>
    </citation>
    <scope>IDENTIFICATION</scope>
</reference>
<organism evidence="4 5">
    <name type="scientific">Labrus bergylta</name>
    <name type="common">ballan wrasse</name>
    <dbReference type="NCBI Taxonomy" id="56723"/>
    <lineage>
        <taxon>Eukaryota</taxon>
        <taxon>Metazoa</taxon>
        <taxon>Chordata</taxon>
        <taxon>Craniata</taxon>
        <taxon>Vertebrata</taxon>
        <taxon>Euteleostomi</taxon>
        <taxon>Actinopterygii</taxon>
        <taxon>Neopterygii</taxon>
        <taxon>Teleostei</taxon>
        <taxon>Neoteleostei</taxon>
        <taxon>Acanthomorphata</taxon>
        <taxon>Eupercaria</taxon>
        <taxon>Labriformes</taxon>
        <taxon>Labridae</taxon>
        <taxon>Labrus</taxon>
    </lineage>
</organism>
<evidence type="ECO:0000256" key="2">
    <source>
        <dbReference type="SAM" id="MobiDB-lite"/>
    </source>
</evidence>
<feature type="compositionally biased region" description="Polar residues" evidence="2">
    <location>
        <begin position="110"/>
        <end position="119"/>
    </location>
</feature>
<keyword evidence="3" id="KW-0472">Membrane</keyword>
<comment type="similarity">
    <text evidence="1">Belongs to the apolipoprotein L family.</text>
</comment>
<keyword evidence="5" id="KW-1185">Reference proteome</keyword>
<keyword evidence="3" id="KW-0812">Transmembrane</keyword>
<feature type="compositionally biased region" description="Polar residues" evidence="2">
    <location>
        <begin position="150"/>
        <end position="159"/>
    </location>
</feature>
<feature type="compositionally biased region" description="Basic and acidic residues" evidence="2">
    <location>
        <begin position="17"/>
        <end position="34"/>
    </location>
</feature>
<keyword evidence="3" id="KW-1133">Transmembrane helix</keyword>
<dbReference type="GO" id="GO:0016020">
    <property type="term" value="C:membrane"/>
    <property type="evidence" value="ECO:0007669"/>
    <property type="project" value="TreeGrafter"/>
</dbReference>
<feature type="compositionally biased region" description="Polar residues" evidence="2">
    <location>
        <begin position="1"/>
        <end position="10"/>
    </location>
</feature>
<dbReference type="Ensembl" id="ENSLBET00000014718.1">
    <property type="protein sequence ID" value="ENSLBEP00000013932.1"/>
    <property type="gene ID" value="ENSLBEG00000010813.1"/>
</dbReference>
<dbReference type="PANTHER" id="PTHR14096:SF59">
    <property type="entry name" value="APOLIPOPROTEIN L, 1 ISOFORM X1"/>
    <property type="match status" value="1"/>
</dbReference>